<keyword evidence="2" id="KW-1133">Transmembrane helix</keyword>
<feature type="transmembrane region" description="Helical" evidence="2">
    <location>
        <begin position="58"/>
        <end position="77"/>
    </location>
</feature>
<keyword evidence="2" id="KW-0472">Membrane</keyword>
<evidence type="ECO:0000313" key="3">
    <source>
        <dbReference type="EnsemblPlants" id="Kaladp0047s0080.1.v1.1"/>
    </source>
</evidence>
<name>A0A7N0ZWT4_KALFE</name>
<dbReference type="InterPro" id="IPR044689">
    <property type="entry name" value="CGR2/3"/>
</dbReference>
<evidence type="ECO:0008006" key="5">
    <source>
        <dbReference type="Google" id="ProtNLM"/>
    </source>
</evidence>
<dbReference type="OMA" id="RPACQVF"/>
<keyword evidence="4" id="KW-1185">Reference proteome</keyword>
<dbReference type="SUPFAM" id="SSF53335">
    <property type="entry name" value="S-adenosyl-L-methionine-dependent methyltransferases"/>
    <property type="match status" value="1"/>
</dbReference>
<accession>A0A7N0ZWT4</accession>
<sequence>MRHPEPISTAFSGHPPPQGLLGGNRMSRRPVSLARQIVERSRNSVANSMHSRTQQSRLLSVGLLLLGAILLICYAYSASGRSGNHNQALDRLLEGDSSCAADFLRALPILKKVYGNSMHKILHVGPDTCSVVSILLKEDDSEAWGVEPYNLDDTTSAHCKRLVRQGIVRVADIKYPLPYRAQSFSLVIISDVVDYLSPRYLNTTLIELTRVAADGVVIFAGYPGQHRAKLVKMSKFGRPAKLRSATWWIRFFNQYKFEENDSAMKKFEQTSNKRGFKPSCHVFNLKPELTRQQH</sequence>
<proteinExistence type="predicted"/>
<organism evidence="3 4">
    <name type="scientific">Kalanchoe fedtschenkoi</name>
    <name type="common">Lavender scallops</name>
    <name type="synonym">South American air plant</name>
    <dbReference type="NCBI Taxonomy" id="63787"/>
    <lineage>
        <taxon>Eukaryota</taxon>
        <taxon>Viridiplantae</taxon>
        <taxon>Streptophyta</taxon>
        <taxon>Embryophyta</taxon>
        <taxon>Tracheophyta</taxon>
        <taxon>Spermatophyta</taxon>
        <taxon>Magnoliopsida</taxon>
        <taxon>eudicotyledons</taxon>
        <taxon>Gunneridae</taxon>
        <taxon>Pentapetalae</taxon>
        <taxon>Saxifragales</taxon>
        <taxon>Crassulaceae</taxon>
        <taxon>Kalanchoe</taxon>
    </lineage>
</organism>
<dbReference type="EnsemblPlants" id="Kaladp0047s0080.1.v1.1">
    <property type="protein sequence ID" value="Kaladp0047s0080.1.v1.1"/>
    <property type="gene ID" value="Kaladp0047s0080.v1.1"/>
</dbReference>
<dbReference type="Gramene" id="Kaladp0047s0080.1.v1.1">
    <property type="protein sequence ID" value="Kaladp0047s0080.1.v1.1"/>
    <property type="gene ID" value="Kaladp0047s0080.v1.1"/>
</dbReference>
<feature type="region of interest" description="Disordered" evidence="1">
    <location>
        <begin position="1"/>
        <end position="26"/>
    </location>
</feature>
<dbReference type="GO" id="GO:0008168">
    <property type="term" value="F:methyltransferase activity"/>
    <property type="evidence" value="ECO:0007669"/>
    <property type="project" value="InterPro"/>
</dbReference>
<dbReference type="GO" id="GO:0045488">
    <property type="term" value="P:pectin metabolic process"/>
    <property type="evidence" value="ECO:0007669"/>
    <property type="project" value="InterPro"/>
</dbReference>
<dbReference type="Proteomes" id="UP000594263">
    <property type="component" value="Unplaced"/>
</dbReference>
<dbReference type="Gene3D" id="3.40.50.150">
    <property type="entry name" value="Vaccinia Virus protein VP39"/>
    <property type="match status" value="1"/>
</dbReference>
<dbReference type="PANTHER" id="PTHR34208">
    <property type="entry name" value="S-ADENOSYL-L-METHIONINE-DEPENDENT METHYLTRANSFERASE-RELATED"/>
    <property type="match status" value="1"/>
</dbReference>
<dbReference type="PANTHER" id="PTHR34208:SF5">
    <property type="entry name" value="OS01G0144000 PROTEIN"/>
    <property type="match status" value="1"/>
</dbReference>
<evidence type="ECO:0000313" key="4">
    <source>
        <dbReference type="Proteomes" id="UP000594263"/>
    </source>
</evidence>
<reference evidence="3" key="1">
    <citation type="submission" date="2021-01" db="UniProtKB">
        <authorList>
            <consortium name="EnsemblPlants"/>
        </authorList>
    </citation>
    <scope>IDENTIFICATION</scope>
</reference>
<evidence type="ECO:0000256" key="1">
    <source>
        <dbReference type="SAM" id="MobiDB-lite"/>
    </source>
</evidence>
<protein>
    <recommendedName>
        <fullName evidence="5">S-adenosyl-L-methionine-dependent methyltransferase</fullName>
    </recommendedName>
</protein>
<dbReference type="InterPro" id="IPR029063">
    <property type="entry name" value="SAM-dependent_MTases_sf"/>
</dbReference>
<evidence type="ECO:0000256" key="2">
    <source>
        <dbReference type="SAM" id="Phobius"/>
    </source>
</evidence>
<dbReference type="AlphaFoldDB" id="A0A7N0ZWT4"/>
<keyword evidence="2" id="KW-0812">Transmembrane</keyword>